<dbReference type="SUPFAM" id="SSF57716">
    <property type="entry name" value="Glucocorticoid receptor-like (DNA-binding domain)"/>
    <property type="match status" value="1"/>
</dbReference>
<dbReference type="FunFam" id="1.10.287.1480:FF:000001">
    <property type="entry name" value="30S ribosomal protein S14"/>
    <property type="match status" value="1"/>
</dbReference>
<evidence type="ECO:0000256" key="7">
    <source>
        <dbReference type="HAMAP-Rule" id="MF_00537"/>
    </source>
</evidence>
<dbReference type="Pfam" id="PF00253">
    <property type="entry name" value="Ribosomal_S14"/>
    <property type="match status" value="1"/>
</dbReference>
<evidence type="ECO:0000256" key="5">
    <source>
        <dbReference type="ARBA" id="ARBA00035167"/>
    </source>
</evidence>
<dbReference type="GO" id="GO:0006412">
    <property type="term" value="P:translation"/>
    <property type="evidence" value="ECO:0007669"/>
    <property type="project" value="UniProtKB-UniRule"/>
</dbReference>
<dbReference type="InterPro" id="IPR023036">
    <property type="entry name" value="Ribosomal_uS14_bac/plastid"/>
</dbReference>
<evidence type="ECO:0000256" key="8">
    <source>
        <dbReference type="SAM" id="MobiDB-lite"/>
    </source>
</evidence>
<dbReference type="AlphaFoldDB" id="A0A7W6S065"/>
<dbReference type="GO" id="GO:0005737">
    <property type="term" value="C:cytoplasm"/>
    <property type="evidence" value="ECO:0007669"/>
    <property type="project" value="UniProtKB-ARBA"/>
</dbReference>
<evidence type="ECO:0000256" key="6">
    <source>
        <dbReference type="ARBA" id="ARBA00047110"/>
    </source>
</evidence>
<dbReference type="Proteomes" id="UP000555728">
    <property type="component" value="Unassembled WGS sequence"/>
</dbReference>
<sequence length="101" mass="11506">MAKVSAVERNKKRVRMAKTRAAKRAELKAVVKNRDVSPEERFDAVMKLAKMPRNSSPVRVKNRCDLTGRPHSVYRKFRLGRVVLRDLASTGQIPGMVKSSW</sequence>
<keyword evidence="4 7" id="KW-0687">Ribonucleoprotein</keyword>
<comment type="caution">
    <text evidence="9">The sequence shown here is derived from an EMBL/GenBank/DDBJ whole genome shotgun (WGS) entry which is preliminary data.</text>
</comment>
<dbReference type="PANTHER" id="PTHR19836">
    <property type="entry name" value="30S RIBOSOMAL PROTEIN S14"/>
    <property type="match status" value="1"/>
</dbReference>
<keyword evidence="10" id="KW-1185">Reference proteome</keyword>
<dbReference type="InterPro" id="IPR001209">
    <property type="entry name" value="Ribosomal_uS14"/>
</dbReference>
<comment type="similarity">
    <text evidence="2 7">Belongs to the universal ribosomal protein uS14 family.</text>
</comment>
<accession>A0A7W6S065</accession>
<dbReference type="HAMAP" id="MF_00537">
    <property type="entry name" value="Ribosomal_uS14_1"/>
    <property type="match status" value="1"/>
</dbReference>
<feature type="compositionally biased region" description="Basic residues" evidence="8">
    <location>
        <begin position="10"/>
        <end position="20"/>
    </location>
</feature>
<proteinExistence type="inferred from homology"/>
<dbReference type="GO" id="GO:0015935">
    <property type="term" value="C:small ribosomal subunit"/>
    <property type="evidence" value="ECO:0007669"/>
    <property type="project" value="TreeGrafter"/>
</dbReference>
<evidence type="ECO:0000313" key="9">
    <source>
        <dbReference type="EMBL" id="MBB4285849.1"/>
    </source>
</evidence>
<dbReference type="RefSeq" id="WP_184433771.1">
    <property type="nucleotide sequence ID" value="NZ_JACIGI010000010.1"/>
</dbReference>
<dbReference type="GO" id="GO:0019843">
    <property type="term" value="F:rRNA binding"/>
    <property type="evidence" value="ECO:0007669"/>
    <property type="project" value="UniProtKB-UniRule"/>
</dbReference>
<name>A0A7W6S065_9PROT</name>
<dbReference type="GO" id="GO:0003735">
    <property type="term" value="F:structural constituent of ribosome"/>
    <property type="evidence" value="ECO:0007669"/>
    <property type="project" value="InterPro"/>
</dbReference>
<gene>
    <name evidence="7" type="primary">rpsN</name>
    <name evidence="9" type="ORF">GGD88_001569</name>
</gene>
<keyword evidence="7" id="KW-0694">RNA-binding</keyword>
<keyword evidence="7" id="KW-0699">rRNA-binding</keyword>
<dbReference type="NCBIfam" id="NF006477">
    <property type="entry name" value="PRK08881.1"/>
    <property type="match status" value="1"/>
</dbReference>
<evidence type="ECO:0000313" key="10">
    <source>
        <dbReference type="Proteomes" id="UP000555728"/>
    </source>
</evidence>
<dbReference type="EMBL" id="JACIGI010000010">
    <property type="protein sequence ID" value="MBB4285849.1"/>
    <property type="molecule type" value="Genomic_DNA"/>
</dbReference>
<reference evidence="9 10" key="1">
    <citation type="submission" date="2020-08" db="EMBL/GenBank/DDBJ databases">
        <title>Genome sequencing of Purple Non-Sulfur Bacteria from various extreme environments.</title>
        <authorList>
            <person name="Mayer M."/>
        </authorList>
    </citation>
    <scope>NUCLEOTIDE SEQUENCE [LARGE SCALE GENOMIC DNA]</scope>
    <source>
        <strain evidence="9 10">JA135</strain>
    </source>
</reference>
<dbReference type="PANTHER" id="PTHR19836:SF19">
    <property type="entry name" value="SMALL RIBOSOMAL SUBUNIT PROTEIN US14M"/>
    <property type="match status" value="1"/>
</dbReference>
<evidence type="ECO:0000256" key="4">
    <source>
        <dbReference type="ARBA" id="ARBA00023274"/>
    </source>
</evidence>
<evidence type="ECO:0000256" key="2">
    <source>
        <dbReference type="ARBA" id="ARBA00009083"/>
    </source>
</evidence>
<keyword evidence="3 7" id="KW-0689">Ribosomal protein</keyword>
<evidence type="ECO:0000256" key="3">
    <source>
        <dbReference type="ARBA" id="ARBA00022980"/>
    </source>
</evidence>
<dbReference type="Gene3D" id="1.10.287.1480">
    <property type="match status" value="1"/>
</dbReference>
<organism evidence="9 10">
    <name type="scientific">Roseospira goensis</name>
    <dbReference type="NCBI Taxonomy" id="391922"/>
    <lineage>
        <taxon>Bacteria</taxon>
        <taxon>Pseudomonadati</taxon>
        <taxon>Pseudomonadota</taxon>
        <taxon>Alphaproteobacteria</taxon>
        <taxon>Rhodospirillales</taxon>
        <taxon>Rhodospirillaceae</taxon>
        <taxon>Roseospira</taxon>
    </lineage>
</organism>
<feature type="region of interest" description="Disordered" evidence="8">
    <location>
        <begin position="1"/>
        <end position="20"/>
    </location>
</feature>
<evidence type="ECO:0000256" key="1">
    <source>
        <dbReference type="ARBA" id="ARBA00003686"/>
    </source>
</evidence>
<comment type="subunit">
    <text evidence="6 7">Part of the 30S ribosomal subunit. Contacts proteins S3 and S10.</text>
</comment>
<protein>
    <recommendedName>
        <fullName evidence="5 7">Small ribosomal subunit protein uS14</fullName>
    </recommendedName>
</protein>
<comment type="function">
    <text evidence="1 7">Binds 16S rRNA, required for the assembly of 30S particles and may also be responsible for determining the conformation of the 16S rRNA at the A site.</text>
</comment>